<name>A0A0R0ALH1_9GAMM</name>
<dbReference type="SMART" id="SM00671">
    <property type="entry name" value="SEL1"/>
    <property type="match status" value="1"/>
</dbReference>
<evidence type="ECO:0000256" key="1">
    <source>
        <dbReference type="SAM" id="MobiDB-lite"/>
    </source>
</evidence>
<protein>
    <submittedName>
        <fullName evidence="3">Sel1 repeat protein HcpA</fullName>
    </submittedName>
</protein>
<evidence type="ECO:0000256" key="2">
    <source>
        <dbReference type="SAM" id="SignalP"/>
    </source>
</evidence>
<evidence type="ECO:0000313" key="3">
    <source>
        <dbReference type="EMBL" id="KRG46107.1"/>
    </source>
</evidence>
<dbReference type="RefSeq" id="WP_057645663.1">
    <property type="nucleotide sequence ID" value="NZ_LLXU01000058.1"/>
</dbReference>
<proteinExistence type="predicted"/>
<dbReference type="EMBL" id="LLXU01000058">
    <property type="protein sequence ID" value="KRG46107.1"/>
    <property type="molecule type" value="Genomic_DNA"/>
</dbReference>
<organism evidence="3 4">
    <name type="scientific">Stenotrophomonas panacihumi</name>
    <dbReference type="NCBI Taxonomy" id="676599"/>
    <lineage>
        <taxon>Bacteria</taxon>
        <taxon>Pseudomonadati</taxon>
        <taxon>Pseudomonadota</taxon>
        <taxon>Gammaproteobacteria</taxon>
        <taxon>Lysobacterales</taxon>
        <taxon>Lysobacteraceae</taxon>
        <taxon>Stenotrophomonas</taxon>
    </lineage>
</organism>
<dbReference type="OrthoDB" id="7063913at2"/>
<feature type="chain" id="PRO_5006390961" evidence="2">
    <location>
        <begin position="24"/>
        <end position="246"/>
    </location>
</feature>
<dbReference type="Gene3D" id="1.25.40.10">
    <property type="entry name" value="Tetratricopeptide repeat domain"/>
    <property type="match status" value="1"/>
</dbReference>
<sequence>MRHAFRLCALGLAFGLFAQPASATDPTRAFQDFPAEVLTDGFLEAHLDLFYRKAGTAADKRGDFAEARKQYQLAARYADKPSQARLGEIYWEGQGVQADHVMGFLWMALAAERGYDAFAARKMQYWNALTPDERKRAVTLDQKMLGEYGDAVAKPRQATVMRREALRGTGGLLGYSGASSLSITTARGGNIDPEVFYAKEFWEPEAYWQMQDYVWDGRSPGRVDIGEVQDLGKQPPSDAKPKDEHP</sequence>
<dbReference type="InterPro" id="IPR011990">
    <property type="entry name" value="TPR-like_helical_dom_sf"/>
</dbReference>
<dbReference type="InterPro" id="IPR006597">
    <property type="entry name" value="Sel1-like"/>
</dbReference>
<feature type="signal peptide" evidence="2">
    <location>
        <begin position="1"/>
        <end position="23"/>
    </location>
</feature>
<evidence type="ECO:0000313" key="4">
    <source>
        <dbReference type="Proteomes" id="UP000051802"/>
    </source>
</evidence>
<dbReference type="SUPFAM" id="SSF81901">
    <property type="entry name" value="HCP-like"/>
    <property type="match status" value="1"/>
</dbReference>
<keyword evidence="2" id="KW-0732">Signal</keyword>
<reference evidence="3 4" key="1">
    <citation type="submission" date="2015-10" db="EMBL/GenBank/DDBJ databases">
        <title>Genome sequencing and analysis of members of genus Stenotrophomonas.</title>
        <authorList>
            <person name="Patil P.P."/>
            <person name="Midha S."/>
            <person name="Patil P.B."/>
        </authorList>
    </citation>
    <scope>NUCLEOTIDE SEQUENCE [LARGE SCALE GENOMIC DNA]</scope>
    <source>
        <strain evidence="3 4">JCM 16536</strain>
    </source>
</reference>
<comment type="caution">
    <text evidence="3">The sequence shown here is derived from an EMBL/GenBank/DDBJ whole genome shotgun (WGS) entry which is preliminary data.</text>
</comment>
<accession>A0A0R0ALH1</accession>
<dbReference type="STRING" id="676599.ARC20_06835"/>
<dbReference type="Proteomes" id="UP000051802">
    <property type="component" value="Unassembled WGS sequence"/>
</dbReference>
<keyword evidence="4" id="KW-1185">Reference proteome</keyword>
<gene>
    <name evidence="3" type="ORF">ARC20_06835</name>
</gene>
<dbReference type="AlphaFoldDB" id="A0A0R0ALH1"/>
<feature type="region of interest" description="Disordered" evidence="1">
    <location>
        <begin position="219"/>
        <end position="246"/>
    </location>
</feature>